<proteinExistence type="predicted"/>
<evidence type="ECO:0000259" key="1">
    <source>
        <dbReference type="Pfam" id="PF17648"/>
    </source>
</evidence>
<sequence>MTPSARASLRSAPPIWAMAPGLRRLATRQGAAPRLAPTWPCHQLDDPSPAGYAAQLASCAGALAGVEEVAAPLSAAGRAFALDDLHAMGQPEAFVFAPVWLIIRLDGSLHLTLRPEWAQKVAAKGWGTVHPFARYMAGAVPPQSLVIYTPRDSHELAVVARIIAAAHCYASGRIGEVALPDSRW</sequence>
<feature type="domain" description="Luciferase" evidence="1">
    <location>
        <begin position="106"/>
        <end position="166"/>
    </location>
</feature>
<dbReference type="Proteomes" id="UP001431010">
    <property type="component" value="Chromosome"/>
</dbReference>
<accession>A0ABY3RMU1</accession>
<dbReference type="InterPro" id="IPR040841">
    <property type="entry name" value="Luciferase_dom"/>
</dbReference>
<reference evidence="2" key="1">
    <citation type="journal article" date="2024" name="Antonie Van Leeuwenhoek">
        <title>Bradyrhizobium ontarionense sp. nov., a novel bacterial symbiont isolated from Aeschynomene indica (Indian jointvetch), harbours photosynthesis, nitrogen fixation and nitrous oxide (N2O) reductase genes.</title>
        <authorList>
            <person name="Bromfield E.S.P."/>
            <person name="Cloutier S."/>
        </authorList>
    </citation>
    <scope>NUCLEOTIDE SEQUENCE</scope>
    <source>
        <strain evidence="2">A19</strain>
    </source>
</reference>
<dbReference type="EMBL" id="CP088156">
    <property type="protein sequence ID" value="UFZ08156.1"/>
    <property type="molecule type" value="Genomic_DNA"/>
</dbReference>
<dbReference type="PANTHER" id="PTHR38695">
    <property type="entry name" value="AMINO ACID PERMEASE_ SLC12A DOMAIN-CONTAINING PROTEIN"/>
    <property type="match status" value="1"/>
</dbReference>
<organism evidence="2 3">
    <name type="scientific">Bradyrhizobium ontarionense</name>
    <dbReference type="NCBI Taxonomy" id="2898149"/>
    <lineage>
        <taxon>Bacteria</taxon>
        <taxon>Pseudomonadati</taxon>
        <taxon>Pseudomonadota</taxon>
        <taxon>Alphaproteobacteria</taxon>
        <taxon>Hyphomicrobiales</taxon>
        <taxon>Nitrobacteraceae</taxon>
        <taxon>Bradyrhizobium</taxon>
    </lineage>
</organism>
<protein>
    <submittedName>
        <fullName evidence="2">DUF5519 family protein</fullName>
    </submittedName>
</protein>
<keyword evidence="3" id="KW-1185">Reference proteome</keyword>
<evidence type="ECO:0000313" key="3">
    <source>
        <dbReference type="Proteomes" id="UP001431010"/>
    </source>
</evidence>
<dbReference type="InterPro" id="IPR048273">
    <property type="entry name" value="Luciferase"/>
</dbReference>
<name>A0ABY3RMU1_9BRAD</name>
<dbReference type="Pfam" id="PF17648">
    <property type="entry name" value="Luciferase"/>
    <property type="match status" value="1"/>
</dbReference>
<dbReference type="PANTHER" id="PTHR38695:SF1">
    <property type="entry name" value="AMINO ACID PERMEASE_ SLC12A DOMAIN-CONTAINING PROTEIN"/>
    <property type="match status" value="1"/>
</dbReference>
<dbReference type="RefSeq" id="WP_231327605.1">
    <property type="nucleotide sequence ID" value="NZ_CP088156.1"/>
</dbReference>
<gene>
    <name evidence="2" type="ORF">LQG66_18500</name>
</gene>
<evidence type="ECO:0000313" key="2">
    <source>
        <dbReference type="EMBL" id="UFZ08156.1"/>
    </source>
</evidence>